<evidence type="ECO:0000313" key="1">
    <source>
        <dbReference type="EMBL" id="KAH3816180.1"/>
    </source>
</evidence>
<dbReference type="EMBL" id="JAIWYP010000005">
    <property type="protein sequence ID" value="KAH3816180.1"/>
    <property type="molecule type" value="Genomic_DNA"/>
</dbReference>
<name>A0A9D4GJG5_DREPO</name>
<protein>
    <submittedName>
        <fullName evidence="1">Uncharacterized protein</fullName>
    </submittedName>
</protein>
<comment type="caution">
    <text evidence="1">The sequence shown here is derived from an EMBL/GenBank/DDBJ whole genome shotgun (WGS) entry which is preliminary data.</text>
</comment>
<evidence type="ECO:0000313" key="2">
    <source>
        <dbReference type="Proteomes" id="UP000828390"/>
    </source>
</evidence>
<sequence length="93" mass="10583">MIRPISAVHYHLSYDESNPVMYRILPLNHILCHSSIEVFSETKPPDLGLSDDVSAVTIKLMRQFMDPVARMKCSYVTCSYGRHIDRLCGLAVE</sequence>
<reference evidence="1" key="1">
    <citation type="journal article" date="2019" name="bioRxiv">
        <title>The Genome of the Zebra Mussel, Dreissena polymorpha: A Resource for Invasive Species Research.</title>
        <authorList>
            <person name="McCartney M.A."/>
            <person name="Auch B."/>
            <person name="Kono T."/>
            <person name="Mallez S."/>
            <person name="Zhang Y."/>
            <person name="Obille A."/>
            <person name="Becker A."/>
            <person name="Abrahante J.E."/>
            <person name="Garbe J."/>
            <person name="Badalamenti J.P."/>
            <person name="Herman A."/>
            <person name="Mangelson H."/>
            <person name="Liachko I."/>
            <person name="Sullivan S."/>
            <person name="Sone E.D."/>
            <person name="Koren S."/>
            <person name="Silverstein K.A.T."/>
            <person name="Beckman K.B."/>
            <person name="Gohl D.M."/>
        </authorList>
    </citation>
    <scope>NUCLEOTIDE SEQUENCE</scope>
    <source>
        <strain evidence="1">Duluth1</strain>
        <tissue evidence="1">Whole animal</tissue>
    </source>
</reference>
<keyword evidence="2" id="KW-1185">Reference proteome</keyword>
<gene>
    <name evidence="1" type="ORF">DPMN_117689</name>
</gene>
<dbReference type="AlphaFoldDB" id="A0A9D4GJG5"/>
<accession>A0A9D4GJG5</accession>
<dbReference type="Proteomes" id="UP000828390">
    <property type="component" value="Unassembled WGS sequence"/>
</dbReference>
<organism evidence="1 2">
    <name type="scientific">Dreissena polymorpha</name>
    <name type="common">Zebra mussel</name>
    <name type="synonym">Mytilus polymorpha</name>
    <dbReference type="NCBI Taxonomy" id="45954"/>
    <lineage>
        <taxon>Eukaryota</taxon>
        <taxon>Metazoa</taxon>
        <taxon>Spiralia</taxon>
        <taxon>Lophotrochozoa</taxon>
        <taxon>Mollusca</taxon>
        <taxon>Bivalvia</taxon>
        <taxon>Autobranchia</taxon>
        <taxon>Heteroconchia</taxon>
        <taxon>Euheterodonta</taxon>
        <taxon>Imparidentia</taxon>
        <taxon>Neoheterodontei</taxon>
        <taxon>Myida</taxon>
        <taxon>Dreissenoidea</taxon>
        <taxon>Dreissenidae</taxon>
        <taxon>Dreissena</taxon>
    </lineage>
</organism>
<reference evidence="1" key="2">
    <citation type="submission" date="2020-11" db="EMBL/GenBank/DDBJ databases">
        <authorList>
            <person name="McCartney M.A."/>
            <person name="Auch B."/>
            <person name="Kono T."/>
            <person name="Mallez S."/>
            <person name="Becker A."/>
            <person name="Gohl D.M."/>
            <person name="Silverstein K.A.T."/>
            <person name="Koren S."/>
            <person name="Bechman K.B."/>
            <person name="Herman A."/>
            <person name="Abrahante J.E."/>
            <person name="Garbe J."/>
        </authorList>
    </citation>
    <scope>NUCLEOTIDE SEQUENCE</scope>
    <source>
        <strain evidence="1">Duluth1</strain>
        <tissue evidence="1">Whole animal</tissue>
    </source>
</reference>
<proteinExistence type="predicted"/>